<reference evidence="2 3" key="1">
    <citation type="submission" date="2024-09" db="EMBL/GenBank/DDBJ databases">
        <title>Chromosome-scale assembly of Riccia fluitans.</title>
        <authorList>
            <person name="Paukszto L."/>
            <person name="Sawicki J."/>
            <person name="Karawczyk K."/>
            <person name="Piernik-Szablinska J."/>
            <person name="Szczecinska M."/>
            <person name="Mazdziarz M."/>
        </authorList>
    </citation>
    <scope>NUCLEOTIDE SEQUENCE [LARGE SCALE GENOMIC DNA]</scope>
    <source>
        <strain evidence="2">Rf_01</strain>
        <tissue evidence="2">Aerial parts of the thallus</tissue>
    </source>
</reference>
<organism evidence="2 3">
    <name type="scientific">Riccia fluitans</name>
    <dbReference type="NCBI Taxonomy" id="41844"/>
    <lineage>
        <taxon>Eukaryota</taxon>
        <taxon>Viridiplantae</taxon>
        <taxon>Streptophyta</taxon>
        <taxon>Embryophyta</taxon>
        <taxon>Marchantiophyta</taxon>
        <taxon>Marchantiopsida</taxon>
        <taxon>Marchantiidae</taxon>
        <taxon>Marchantiales</taxon>
        <taxon>Ricciaceae</taxon>
        <taxon>Riccia</taxon>
    </lineage>
</organism>
<gene>
    <name evidence="2" type="ORF">R1flu_005223</name>
</gene>
<accession>A0ABD1YVC4</accession>
<feature type="region of interest" description="Disordered" evidence="1">
    <location>
        <begin position="98"/>
        <end position="119"/>
    </location>
</feature>
<keyword evidence="3" id="KW-1185">Reference proteome</keyword>
<evidence type="ECO:0000313" key="3">
    <source>
        <dbReference type="Proteomes" id="UP001605036"/>
    </source>
</evidence>
<sequence length="119" mass="12824">MGWGTPPHCCPNKSLRPVSHEYCLTDLGRSGMLTTNRTGEIPASEMGLVRVRDSRARVGFPPRFTQRGDKGERGPASGCLHGFVPLLLRSTNVCVAPRSSTTAAADRSGSRNEVDETRG</sequence>
<comment type="caution">
    <text evidence="2">The sequence shown here is derived from an EMBL/GenBank/DDBJ whole genome shotgun (WGS) entry which is preliminary data.</text>
</comment>
<feature type="compositionally biased region" description="Basic and acidic residues" evidence="1">
    <location>
        <begin position="108"/>
        <end position="119"/>
    </location>
</feature>
<proteinExistence type="predicted"/>
<protein>
    <submittedName>
        <fullName evidence="2">Uncharacterized protein</fullName>
    </submittedName>
</protein>
<evidence type="ECO:0000256" key="1">
    <source>
        <dbReference type="SAM" id="MobiDB-lite"/>
    </source>
</evidence>
<dbReference type="AlphaFoldDB" id="A0ABD1YVC4"/>
<dbReference type="EMBL" id="JBHFFA010000003">
    <property type="protein sequence ID" value="KAL2633744.1"/>
    <property type="molecule type" value="Genomic_DNA"/>
</dbReference>
<name>A0ABD1YVC4_9MARC</name>
<evidence type="ECO:0000313" key="2">
    <source>
        <dbReference type="EMBL" id="KAL2633744.1"/>
    </source>
</evidence>
<dbReference type="Proteomes" id="UP001605036">
    <property type="component" value="Unassembled WGS sequence"/>
</dbReference>